<dbReference type="Proteomes" id="UP000001685">
    <property type="component" value="Chromosome"/>
</dbReference>
<gene>
    <name evidence="2" type="ordered locus">SGR_136</name>
</gene>
<evidence type="ECO:0000313" key="3">
    <source>
        <dbReference type="Proteomes" id="UP000001685"/>
    </source>
</evidence>
<dbReference type="KEGG" id="sgr:SGR_136"/>
<feature type="compositionally biased region" description="Low complexity" evidence="1">
    <location>
        <begin position="81"/>
        <end position="91"/>
    </location>
</feature>
<sequence length="102" mass="10967">MSKSGRDRAKLLEACEASFDHVAFAVGLLVEGAGPAAEVPSAAGGWSRCSGIVTAMPRCRSRRPGPQPPEHPVDHLSVIKPRTTTPRTTTPIHPRQHSLPRR</sequence>
<name>B1VNE2_STRGG</name>
<organism evidence="2 3">
    <name type="scientific">Streptomyces griseus subsp. griseus (strain JCM 4626 / CBS 651.72 / NBRC 13350 / KCC S-0626 / ISP 5235)</name>
    <dbReference type="NCBI Taxonomy" id="455632"/>
    <lineage>
        <taxon>Bacteria</taxon>
        <taxon>Bacillati</taxon>
        <taxon>Actinomycetota</taxon>
        <taxon>Actinomycetes</taxon>
        <taxon>Kitasatosporales</taxon>
        <taxon>Streptomycetaceae</taxon>
        <taxon>Streptomyces</taxon>
    </lineage>
</organism>
<accession>B1VNE2</accession>
<reference evidence="3" key="1">
    <citation type="journal article" date="2008" name="J. Bacteriol.">
        <title>Genome sequence of the streptomycin-producing microorganism Streptomyces griseus IFO 13350.</title>
        <authorList>
            <person name="Ohnishi Y."/>
            <person name="Ishikawa J."/>
            <person name="Hara H."/>
            <person name="Suzuki H."/>
            <person name="Ikenoya M."/>
            <person name="Ikeda H."/>
            <person name="Yamashita A."/>
            <person name="Hattori M."/>
            <person name="Horinouchi S."/>
        </authorList>
    </citation>
    <scope>NUCLEOTIDE SEQUENCE [LARGE SCALE GENOMIC DNA]</scope>
    <source>
        <strain evidence="3">JCM 4626 / NBRC 13350</strain>
    </source>
</reference>
<protein>
    <submittedName>
        <fullName evidence="2">Uncharacterized protein</fullName>
    </submittedName>
</protein>
<dbReference type="AlphaFoldDB" id="B1VNE2"/>
<proteinExistence type="predicted"/>
<dbReference type="HOGENOM" id="CLU_2275860_0_0_11"/>
<evidence type="ECO:0000313" key="2">
    <source>
        <dbReference type="EMBL" id="BAG16965.1"/>
    </source>
</evidence>
<feature type="region of interest" description="Disordered" evidence="1">
    <location>
        <begin position="59"/>
        <end position="102"/>
    </location>
</feature>
<dbReference type="EMBL" id="AP009493">
    <property type="protein sequence ID" value="BAG16965.1"/>
    <property type="molecule type" value="Genomic_DNA"/>
</dbReference>
<evidence type="ECO:0000256" key="1">
    <source>
        <dbReference type="SAM" id="MobiDB-lite"/>
    </source>
</evidence>